<keyword evidence="2" id="KW-1185">Reference proteome</keyword>
<gene>
    <name evidence="1" type="ORF">GCM10010503_68570</name>
</gene>
<evidence type="ECO:0008006" key="3">
    <source>
        <dbReference type="Google" id="ProtNLM"/>
    </source>
</evidence>
<comment type="caution">
    <text evidence="1">The sequence shown here is derived from an EMBL/GenBank/DDBJ whole genome shotgun (WGS) entry which is preliminary data.</text>
</comment>
<dbReference type="Proteomes" id="UP000620224">
    <property type="component" value="Unassembled WGS sequence"/>
</dbReference>
<reference evidence="1" key="1">
    <citation type="journal article" date="2014" name="Int. J. Syst. Evol. Microbiol.">
        <title>Complete genome sequence of Corynebacterium casei LMG S-19264T (=DSM 44701T), isolated from a smear-ripened cheese.</title>
        <authorList>
            <consortium name="US DOE Joint Genome Institute (JGI-PGF)"/>
            <person name="Walter F."/>
            <person name="Albersmeier A."/>
            <person name="Kalinowski J."/>
            <person name="Ruckert C."/>
        </authorList>
    </citation>
    <scope>NUCLEOTIDE SEQUENCE</scope>
    <source>
        <strain evidence="1">JCM 4490</strain>
    </source>
</reference>
<accession>A0A918MXW5</accession>
<evidence type="ECO:0000313" key="2">
    <source>
        <dbReference type="Proteomes" id="UP000620224"/>
    </source>
</evidence>
<evidence type="ECO:0000313" key="1">
    <source>
        <dbReference type="EMBL" id="GGW81486.1"/>
    </source>
</evidence>
<sequence length="188" mass="19600">MSGAGRPEKAGYAMARPVAAAAAALAVLGPIAACSGADGGKEKEYDVPRAFCGVQVDPALVSPLLPAGAKIEVGATRPVPSRKNCRVDVDGHWAMTLNLEWWEADVSSTLVASGNPRLEKARMSPDGNFYSGAGAVELVKGCENPRHSRQVLYTSVQLSDPELGDGAAMKKLATAFTRAVGRSDECSE</sequence>
<organism evidence="1 2">
    <name type="scientific">Streptomyces lucensis JCM 4490</name>
    <dbReference type="NCBI Taxonomy" id="1306176"/>
    <lineage>
        <taxon>Bacteria</taxon>
        <taxon>Bacillati</taxon>
        <taxon>Actinomycetota</taxon>
        <taxon>Actinomycetes</taxon>
        <taxon>Kitasatosporales</taxon>
        <taxon>Streptomycetaceae</taxon>
        <taxon>Streptomyces</taxon>
    </lineage>
</organism>
<proteinExistence type="predicted"/>
<name>A0A918MXW5_9ACTN</name>
<dbReference type="EMBL" id="BMUE01000027">
    <property type="protein sequence ID" value="GGW81486.1"/>
    <property type="molecule type" value="Genomic_DNA"/>
</dbReference>
<protein>
    <recommendedName>
        <fullName evidence="3">DUF3558 domain-containing protein</fullName>
    </recommendedName>
</protein>
<dbReference type="AlphaFoldDB" id="A0A918MXW5"/>
<reference evidence="1" key="2">
    <citation type="submission" date="2020-09" db="EMBL/GenBank/DDBJ databases">
        <authorList>
            <person name="Sun Q."/>
            <person name="Ohkuma M."/>
        </authorList>
    </citation>
    <scope>NUCLEOTIDE SEQUENCE</scope>
    <source>
        <strain evidence="1">JCM 4490</strain>
    </source>
</reference>